<dbReference type="FunFam" id="1.25.40.10:FF:000158">
    <property type="entry name" value="pentatricopeptide repeat-containing protein At2g33680"/>
    <property type="match status" value="1"/>
</dbReference>
<organism evidence="3 4">
    <name type="scientific">Salix purpurea</name>
    <name type="common">Purple osier willow</name>
    <dbReference type="NCBI Taxonomy" id="77065"/>
    <lineage>
        <taxon>Eukaryota</taxon>
        <taxon>Viridiplantae</taxon>
        <taxon>Streptophyta</taxon>
        <taxon>Embryophyta</taxon>
        <taxon>Tracheophyta</taxon>
        <taxon>Spermatophyta</taxon>
        <taxon>Magnoliopsida</taxon>
        <taxon>eudicotyledons</taxon>
        <taxon>Gunneridae</taxon>
        <taxon>Pentapetalae</taxon>
        <taxon>rosids</taxon>
        <taxon>fabids</taxon>
        <taxon>Malpighiales</taxon>
        <taxon>Salicaceae</taxon>
        <taxon>Saliceae</taxon>
        <taxon>Salix</taxon>
    </lineage>
</organism>
<proteinExistence type="predicted"/>
<dbReference type="InterPro" id="IPR046960">
    <property type="entry name" value="PPR_At4g14850-like_plant"/>
</dbReference>
<dbReference type="Proteomes" id="UP001151532">
    <property type="component" value="Chromosome 5"/>
</dbReference>
<reference evidence="3" key="2">
    <citation type="journal article" date="2023" name="Int. J. Mol. Sci.">
        <title>De Novo Assembly and Annotation of 11 Diverse Shrub Willow (Salix) Genomes Reveals Novel Gene Organization in Sex-Linked Regions.</title>
        <authorList>
            <person name="Hyden B."/>
            <person name="Feng K."/>
            <person name="Yates T.B."/>
            <person name="Jawdy S."/>
            <person name="Cereghino C."/>
            <person name="Smart L.B."/>
            <person name="Muchero W."/>
        </authorList>
    </citation>
    <scope>NUCLEOTIDE SEQUENCE</scope>
    <source>
        <tissue evidence="3">Shoot tip</tissue>
    </source>
</reference>
<name>A0A9Q0WYE5_SALPP</name>
<evidence type="ECO:0000313" key="3">
    <source>
        <dbReference type="EMBL" id="KAJ6774458.1"/>
    </source>
</evidence>
<dbReference type="Pfam" id="PF13041">
    <property type="entry name" value="PPR_2"/>
    <property type="match status" value="1"/>
</dbReference>
<dbReference type="AlphaFoldDB" id="A0A9Q0WYE5"/>
<dbReference type="OrthoDB" id="728902at2759"/>
<sequence>MIEEKDVVLWTEMIMGHSRLGGGEIAIKLFCMMCHEGHKTDSFVLSGALSACADLATLKQGEMIHAQACWNSMLGGYSQHGMAEEAMILFAKILVNGQKPDQVTFLSLLSACSHSGLVEEGKLLWSHIMKNGVIPGPKHYSCMVSLLSRAGLLDEAEELIIKSTYSKDYLELWRTLLSSCVNKRNFKIGVRAAEEILKLEPEDSATHILLSNLYAAAGRWDGVAEMRRKMRGLMLEKDPGLSWIEGKNNIHVFCSSDQSNPVIDEARSELRRLEGNVMNLKIL</sequence>
<keyword evidence="1" id="KW-0677">Repeat</keyword>
<dbReference type="InterPro" id="IPR011990">
    <property type="entry name" value="TPR-like_helical_dom_sf"/>
</dbReference>
<dbReference type="PROSITE" id="PS51375">
    <property type="entry name" value="PPR"/>
    <property type="match status" value="2"/>
</dbReference>
<dbReference type="InterPro" id="IPR046848">
    <property type="entry name" value="E_motif"/>
</dbReference>
<evidence type="ECO:0008006" key="5">
    <source>
        <dbReference type="Google" id="ProtNLM"/>
    </source>
</evidence>
<dbReference type="SUPFAM" id="SSF48452">
    <property type="entry name" value="TPR-like"/>
    <property type="match status" value="1"/>
</dbReference>
<comment type="caution">
    <text evidence="3">The sequence shown here is derived from an EMBL/GenBank/DDBJ whole genome shotgun (WGS) entry which is preliminary data.</text>
</comment>
<evidence type="ECO:0000256" key="1">
    <source>
        <dbReference type="ARBA" id="ARBA00022737"/>
    </source>
</evidence>
<dbReference type="Pfam" id="PF01535">
    <property type="entry name" value="PPR"/>
    <property type="match status" value="2"/>
</dbReference>
<dbReference type="PANTHER" id="PTHR47926">
    <property type="entry name" value="PENTATRICOPEPTIDE REPEAT-CONTAINING PROTEIN"/>
    <property type="match status" value="1"/>
</dbReference>
<protein>
    <recommendedName>
        <fullName evidence="5">Pentatricopeptide repeat-containing protein</fullName>
    </recommendedName>
</protein>
<feature type="repeat" description="PPR" evidence="2">
    <location>
        <begin position="101"/>
        <end position="135"/>
    </location>
</feature>
<dbReference type="NCBIfam" id="TIGR00756">
    <property type="entry name" value="PPR"/>
    <property type="match status" value="2"/>
</dbReference>
<evidence type="ECO:0000256" key="2">
    <source>
        <dbReference type="PROSITE-ProRule" id="PRU00708"/>
    </source>
</evidence>
<keyword evidence="4" id="KW-1185">Reference proteome</keyword>
<reference evidence="3" key="1">
    <citation type="submission" date="2022-11" db="EMBL/GenBank/DDBJ databases">
        <authorList>
            <person name="Hyden B.L."/>
            <person name="Feng K."/>
            <person name="Yates T."/>
            <person name="Jawdy S."/>
            <person name="Smart L.B."/>
            <person name="Muchero W."/>
        </authorList>
    </citation>
    <scope>NUCLEOTIDE SEQUENCE</scope>
    <source>
        <tissue evidence="3">Shoot tip</tissue>
    </source>
</reference>
<dbReference type="PANTHER" id="PTHR47926:SF356">
    <property type="entry name" value="(WILD MALAYSIAN BANANA) HYPOTHETICAL PROTEIN"/>
    <property type="match status" value="1"/>
</dbReference>
<feature type="repeat" description="PPR" evidence="2">
    <location>
        <begin position="66"/>
        <end position="100"/>
    </location>
</feature>
<accession>A0A9Q0WYE5</accession>
<dbReference type="Gene3D" id="1.25.40.10">
    <property type="entry name" value="Tetratricopeptide repeat domain"/>
    <property type="match status" value="2"/>
</dbReference>
<dbReference type="Pfam" id="PF20431">
    <property type="entry name" value="E_motif"/>
    <property type="match status" value="1"/>
</dbReference>
<dbReference type="InterPro" id="IPR002885">
    <property type="entry name" value="PPR_rpt"/>
</dbReference>
<dbReference type="EMBL" id="JAPFFK010000002">
    <property type="protein sequence ID" value="KAJ6774458.1"/>
    <property type="molecule type" value="Genomic_DNA"/>
</dbReference>
<evidence type="ECO:0000313" key="4">
    <source>
        <dbReference type="Proteomes" id="UP001151532"/>
    </source>
</evidence>
<dbReference type="GO" id="GO:0009451">
    <property type="term" value="P:RNA modification"/>
    <property type="evidence" value="ECO:0007669"/>
    <property type="project" value="InterPro"/>
</dbReference>
<gene>
    <name evidence="3" type="ORF">OIU79_017788</name>
</gene>
<dbReference type="GO" id="GO:0003723">
    <property type="term" value="F:RNA binding"/>
    <property type="evidence" value="ECO:0007669"/>
    <property type="project" value="InterPro"/>
</dbReference>
<dbReference type="GO" id="GO:0099402">
    <property type="term" value="P:plant organ development"/>
    <property type="evidence" value="ECO:0007669"/>
    <property type="project" value="UniProtKB-ARBA"/>
</dbReference>